<dbReference type="Proteomes" id="UP000823775">
    <property type="component" value="Unassembled WGS sequence"/>
</dbReference>
<comment type="caution">
    <text evidence="2">The sequence shown here is derived from an EMBL/GenBank/DDBJ whole genome shotgun (WGS) entry which is preliminary data.</text>
</comment>
<feature type="compositionally biased region" description="Polar residues" evidence="1">
    <location>
        <begin position="51"/>
        <end position="66"/>
    </location>
</feature>
<protein>
    <submittedName>
        <fullName evidence="2">Uncharacterized protein</fullName>
    </submittedName>
</protein>
<feature type="region of interest" description="Disordered" evidence="1">
    <location>
        <begin position="115"/>
        <end position="139"/>
    </location>
</feature>
<evidence type="ECO:0000313" key="3">
    <source>
        <dbReference type="Proteomes" id="UP000823775"/>
    </source>
</evidence>
<sequence>MVSTGQAAQELAQWERRRHKRHTAWRDVQERHRSSRMTRTHVGAARRATHSKSGAFSTVTRSNSDAFNAATRAARRPSEEEHEDVSMAPPPLRQYGLRWFMEKEGHNIEKEEADYRPSYDPRGVDVTKTKEPEGINGPVLTVNKHNARIDNMLSHLVGPVYEEPLDDDVAMEDKMEKVD</sequence>
<evidence type="ECO:0000313" key="2">
    <source>
        <dbReference type="EMBL" id="MCD7457650.1"/>
    </source>
</evidence>
<evidence type="ECO:0000256" key="1">
    <source>
        <dbReference type="SAM" id="MobiDB-lite"/>
    </source>
</evidence>
<organism evidence="2 3">
    <name type="scientific">Datura stramonium</name>
    <name type="common">Jimsonweed</name>
    <name type="synonym">Common thornapple</name>
    <dbReference type="NCBI Taxonomy" id="4076"/>
    <lineage>
        <taxon>Eukaryota</taxon>
        <taxon>Viridiplantae</taxon>
        <taxon>Streptophyta</taxon>
        <taxon>Embryophyta</taxon>
        <taxon>Tracheophyta</taxon>
        <taxon>Spermatophyta</taxon>
        <taxon>Magnoliopsida</taxon>
        <taxon>eudicotyledons</taxon>
        <taxon>Gunneridae</taxon>
        <taxon>Pentapetalae</taxon>
        <taxon>asterids</taxon>
        <taxon>lamiids</taxon>
        <taxon>Solanales</taxon>
        <taxon>Solanaceae</taxon>
        <taxon>Solanoideae</taxon>
        <taxon>Datureae</taxon>
        <taxon>Datura</taxon>
    </lineage>
</organism>
<feature type="compositionally biased region" description="Basic and acidic residues" evidence="1">
    <location>
        <begin position="115"/>
        <end position="133"/>
    </location>
</feature>
<feature type="region of interest" description="Disordered" evidence="1">
    <location>
        <begin position="1"/>
        <end position="90"/>
    </location>
</feature>
<gene>
    <name evidence="2" type="ORF">HAX54_035682</name>
</gene>
<keyword evidence="3" id="KW-1185">Reference proteome</keyword>
<reference evidence="2 3" key="1">
    <citation type="journal article" date="2021" name="BMC Genomics">
        <title>Datura genome reveals duplications of psychoactive alkaloid biosynthetic genes and high mutation rate following tissue culture.</title>
        <authorList>
            <person name="Rajewski A."/>
            <person name="Carter-House D."/>
            <person name="Stajich J."/>
            <person name="Litt A."/>
        </authorList>
    </citation>
    <scope>NUCLEOTIDE SEQUENCE [LARGE SCALE GENOMIC DNA]</scope>
    <source>
        <strain evidence="2">AR-01</strain>
    </source>
</reference>
<name>A0ABS8SFS9_DATST</name>
<accession>A0ABS8SFS9</accession>
<proteinExistence type="predicted"/>
<dbReference type="EMBL" id="JACEIK010000468">
    <property type="protein sequence ID" value="MCD7457650.1"/>
    <property type="molecule type" value="Genomic_DNA"/>
</dbReference>